<keyword evidence="1" id="KW-0812">Transmembrane</keyword>
<organism evidence="2 3">
    <name type="scientific">Methylobacterium iners</name>
    <dbReference type="NCBI Taxonomy" id="418707"/>
    <lineage>
        <taxon>Bacteria</taxon>
        <taxon>Pseudomonadati</taxon>
        <taxon>Pseudomonadota</taxon>
        <taxon>Alphaproteobacteria</taxon>
        <taxon>Hyphomicrobiales</taxon>
        <taxon>Methylobacteriaceae</taxon>
        <taxon>Methylobacterium</taxon>
    </lineage>
</organism>
<accession>A0ABQ4RQF6</accession>
<evidence type="ECO:0000313" key="3">
    <source>
        <dbReference type="Proteomes" id="UP001055125"/>
    </source>
</evidence>
<evidence type="ECO:0000313" key="2">
    <source>
        <dbReference type="EMBL" id="GJD92986.1"/>
    </source>
</evidence>
<dbReference type="EMBL" id="BPQP01000002">
    <property type="protein sequence ID" value="GJD92986.1"/>
    <property type="molecule type" value="Genomic_DNA"/>
</dbReference>
<reference evidence="2" key="1">
    <citation type="journal article" date="2021" name="Front. Microbiol.">
        <title>Comprehensive Comparative Genomics and Phenotyping of Methylobacterium Species.</title>
        <authorList>
            <person name="Alessa O."/>
            <person name="Ogura Y."/>
            <person name="Fujitani Y."/>
            <person name="Takami H."/>
            <person name="Hayashi T."/>
            <person name="Sahin N."/>
            <person name="Tani A."/>
        </authorList>
    </citation>
    <scope>NUCLEOTIDE SEQUENCE</scope>
    <source>
        <strain evidence="2">DSM 19015</strain>
    </source>
</reference>
<sequence>MTTEGPTRRAGGLKLSRRLVGVKNIVQNLSIPVIMALGFALTLIWVMFLAWAAYSLVSFLLP</sequence>
<protein>
    <submittedName>
        <fullName evidence="2">Uncharacterized protein</fullName>
    </submittedName>
</protein>
<evidence type="ECO:0000256" key="1">
    <source>
        <dbReference type="SAM" id="Phobius"/>
    </source>
</evidence>
<reference evidence="2" key="2">
    <citation type="submission" date="2021-08" db="EMBL/GenBank/DDBJ databases">
        <authorList>
            <person name="Tani A."/>
            <person name="Ola A."/>
            <person name="Ogura Y."/>
            <person name="Katsura K."/>
            <person name="Hayashi T."/>
        </authorList>
    </citation>
    <scope>NUCLEOTIDE SEQUENCE</scope>
    <source>
        <strain evidence="2">DSM 19015</strain>
    </source>
</reference>
<gene>
    <name evidence="2" type="ORF">OCOJLMKI_0171</name>
</gene>
<comment type="caution">
    <text evidence="2">The sequence shown here is derived from an EMBL/GenBank/DDBJ whole genome shotgun (WGS) entry which is preliminary data.</text>
</comment>
<keyword evidence="1" id="KW-0472">Membrane</keyword>
<name>A0ABQ4RQF6_9HYPH</name>
<dbReference type="Proteomes" id="UP001055125">
    <property type="component" value="Unassembled WGS sequence"/>
</dbReference>
<proteinExistence type="predicted"/>
<feature type="transmembrane region" description="Helical" evidence="1">
    <location>
        <begin position="33"/>
        <end position="54"/>
    </location>
</feature>
<keyword evidence="3" id="KW-1185">Reference proteome</keyword>
<keyword evidence="1" id="KW-1133">Transmembrane helix</keyword>